<dbReference type="RefSeq" id="WP_344720696.1">
    <property type="nucleotide sequence ID" value="NZ_BAAAUS010000006.1"/>
</dbReference>
<evidence type="ECO:0000256" key="1">
    <source>
        <dbReference type="ARBA" id="ARBA00004141"/>
    </source>
</evidence>
<evidence type="ECO:0000256" key="2">
    <source>
        <dbReference type="ARBA" id="ARBA00005587"/>
    </source>
</evidence>
<comment type="subcellular location">
    <subcellularLocation>
        <location evidence="1">Membrane</location>
        <topology evidence="1">Multi-pass membrane protein</topology>
    </subcellularLocation>
</comment>
<organism evidence="7 8">
    <name type="scientific">Pseudonocardia yunnanensis</name>
    <dbReference type="NCBI Taxonomy" id="58107"/>
    <lineage>
        <taxon>Bacteria</taxon>
        <taxon>Bacillati</taxon>
        <taxon>Actinomycetota</taxon>
        <taxon>Actinomycetes</taxon>
        <taxon>Pseudonocardiales</taxon>
        <taxon>Pseudonocardiaceae</taxon>
        <taxon>Pseudonocardia</taxon>
    </lineage>
</organism>
<evidence type="ECO:0000313" key="8">
    <source>
        <dbReference type="Proteomes" id="UP001597114"/>
    </source>
</evidence>
<keyword evidence="8" id="KW-1185">Reference proteome</keyword>
<keyword evidence="3 6" id="KW-0812">Transmembrane</keyword>
<reference evidence="8" key="1">
    <citation type="journal article" date="2019" name="Int. J. Syst. Evol. Microbiol.">
        <title>The Global Catalogue of Microorganisms (GCM) 10K type strain sequencing project: providing services to taxonomists for standard genome sequencing and annotation.</title>
        <authorList>
            <consortium name="The Broad Institute Genomics Platform"/>
            <consortium name="The Broad Institute Genome Sequencing Center for Infectious Disease"/>
            <person name="Wu L."/>
            <person name="Ma J."/>
        </authorList>
    </citation>
    <scope>NUCLEOTIDE SEQUENCE [LARGE SCALE GENOMIC DNA]</scope>
    <source>
        <strain evidence="8">CCM 7043</strain>
    </source>
</reference>
<feature type="transmembrane region" description="Helical" evidence="6">
    <location>
        <begin position="25"/>
        <end position="45"/>
    </location>
</feature>
<comment type="similarity">
    <text evidence="2">Belongs to the acetate uptake transporter (AceTr) (TC 2.A.96) family.</text>
</comment>
<feature type="transmembrane region" description="Helical" evidence="6">
    <location>
        <begin position="155"/>
        <end position="179"/>
    </location>
</feature>
<dbReference type="InterPro" id="IPR000791">
    <property type="entry name" value="Gpr1/Fun34/SatP-like"/>
</dbReference>
<proteinExistence type="inferred from homology"/>
<evidence type="ECO:0000256" key="3">
    <source>
        <dbReference type="ARBA" id="ARBA00022692"/>
    </source>
</evidence>
<dbReference type="EMBL" id="JBHUCO010000012">
    <property type="protein sequence ID" value="MFD1518424.1"/>
    <property type="molecule type" value="Genomic_DNA"/>
</dbReference>
<dbReference type="PANTHER" id="PTHR31123:SF1">
    <property type="entry name" value="ACCUMULATION OF DYADS PROTEIN 2-RELATED"/>
    <property type="match status" value="1"/>
</dbReference>
<keyword evidence="5 6" id="KW-0472">Membrane</keyword>
<evidence type="ECO:0000256" key="5">
    <source>
        <dbReference type="ARBA" id="ARBA00023136"/>
    </source>
</evidence>
<feature type="transmembrane region" description="Helical" evidence="6">
    <location>
        <begin position="185"/>
        <end position="206"/>
    </location>
</feature>
<comment type="caution">
    <text evidence="7">The sequence shown here is derived from an EMBL/GenBank/DDBJ whole genome shotgun (WGS) entry which is preliminary data.</text>
</comment>
<gene>
    <name evidence="7" type="ORF">ACFSJD_13075</name>
</gene>
<dbReference type="Pfam" id="PF01184">
    <property type="entry name" value="Gpr1_Fun34_YaaH"/>
    <property type="match status" value="1"/>
</dbReference>
<feature type="transmembrane region" description="Helical" evidence="6">
    <location>
        <begin position="126"/>
        <end position="148"/>
    </location>
</feature>
<dbReference type="Proteomes" id="UP001597114">
    <property type="component" value="Unassembled WGS sequence"/>
</dbReference>
<sequence>MSTDTEGCGTAAEPPERGYPRDHTAIALLPVAAPSILGLFGFAAATFMVAADLAGWYGTAETPQILFPFALAAGGIAELLAAMWACVSRDGLATAMHGIWGSFWIGYGLYSLLIALGVLPPATTDATAAVAFGLWLVVLSAITLVGAIAATAENIALTTVLATLAASSVLLAIALLGGVPVIQTIGGYVLLAPAVLASYLAAAMMLEATAERAVLPIGRRRTVQLPGTGPRPSPA</sequence>
<evidence type="ECO:0000313" key="7">
    <source>
        <dbReference type="EMBL" id="MFD1518424.1"/>
    </source>
</evidence>
<evidence type="ECO:0000256" key="4">
    <source>
        <dbReference type="ARBA" id="ARBA00022989"/>
    </source>
</evidence>
<protein>
    <submittedName>
        <fullName evidence="7">Acetate uptake transporter family protein</fullName>
    </submittedName>
</protein>
<evidence type="ECO:0000256" key="6">
    <source>
        <dbReference type="SAM" id="Phobius"/>
    </source>
</evidence>
<accession>A0ABW4EWF9</accession>
<name>A0ABW4EWF9_9PSEU</name>
<feature type="transmembrane region" description="Helical" evidence="6">
    <location>
        <begin position="99"/>
        <end position="120"/>
    </location>
</feature>
<dbReference type="PANTHER" id="PTHR31123">
    <property type="entry name" value="ACCUMULATION OF DYADS PROTEIN 2-RELATED"/>
    <property type="match status" value="1"/>
</dbReference>
<keyword evidence="4 6" id="KW-1133">Transmembrane helix</keyword>
<dbReference type="InterPro" id="IPR051633">
    <property type="entry name" value="AceTr"/>
</dbReference>
<feature type="transmembrane region" description="Helical" evidence="6">
    <location>
        <begin position="65"/>
        <end position="87"/>
    </location>
</feature>